<feature type="chain" id="PRO_5014378303" evidence="1">
    <location>
        <begin position="17"/>
        <end position="114"/>
    </location>
</feature>
<keyword evidence="3" id="KW-1185">Reference proteome</keyword>
<accession>A0A2K1QIE0</accession>
<proteinExistence type="predicted"/>
<name>A0A2K1QIE0_9PEZI</name>
<protein>
    <submittedName>
        <fullName evidence="2">Uncharacterized protein</fullName>
    </submittedName>
</protein>
<feature type="signal peptide" evidence="1">
    <location>
        <begin position="1"/>
        <end position="16"/>
    </location>
</feature>
<keyword evidence="1" id="KW-0732">Signal</keyword>
<dbReference type="EMBL" id="NKHZ01000081">
    <property type="protein sequence ID" value="PNS14938.1"/>
    <property type="molecule type" value="Genomic_DNA"/>
</dbReference>
<organism evidence="2 3">
    <name type="scientific">Sphaceloma murrayae</name>
    <dbReference type="NCBI Taxonomy" id="2082308"/>
    <lineage>
        <taxon>Eukaryota</taxon>
        <taxon>Fungi</taxon>
        <taxon>Dikarya</taxon>
        <taxon>Ascomycota</taxon>
        <taxon>Pezizomycotina</taxon>
        <taxon>Dothideomycetes</taxon>
        <taxon>Dothideomycetidae</taxon>
        <taxon>Myriangiales</taxon>
        <taxon>Elsinoaceae</taxon>
        <taxon>Sphaceloma</taxon>
    </lineage>
</organism>
<dbReference type="InParanoid" id="A0A2K1QIE0"/>
<reference evidence="2 3" key="1">
    <citation type="submission" date="2017-06" db="EMBL/GenBank/DDBJ databases">
        <title>Draft genome sequence of a variant of Elsinoe murrayae.</title>
        <authorList>
            <person name="Cheng Q."/>
        </authorList>
    </citation>
    <scope>NUCLEOTIDE SEQUENCE [LARGE SCALE GENOMIC DNA]</scope>
    <source>
        <strain evidence="2 3">CQ-2017a</strain>
    </source>
</reference>
<dbReference type="Proteomes" id="UP000243797">
    <property type="component" value="Unassembled WGS sequence"/>
</dbReference>
<evidence type="ECO:0000256" key="1">
    <source>
        <dbReference type="SAM" id="SignalP"/>
    </source>
</evidence>
<evidence type="ECO:0000313" key="3">
    <source>
        <dbReference type="Proteomes" id="UP000243797"/>
    </source>
</evidence>
<dbReference type="AlphaFoldDB" id="A0A2K1QIE0"/>
<gene>
    <name evidence="2" type="ORF">CAC42_2167</name>
</gene>
<dbReference type="OrthoDB" id="3552888at2759"/>
<evidence type="ECO:0000313" key="2">
    <source>
        <dbReference type="EMBL" id="PNS14938.1"/>
    </source>
</evidence>
<comment type="caution">
    <text evidence="2">The sequence shown here is derived from an EMBL/GenBank/DDBJ whole genome shotgun (WGS) entry which is preliminary data.</text>
</comment>
<sequence>MHTIFAIASMLAMASAATLRPEFQVRSEMPEGYDIVDLSVIVDIDGQNHTMVGTVEKIAADIEAIKPDFQFDSPETAADEDTHRSMDHILCNIGGGLAETVIISQSMNYLRGLG</sequence>